<proteinExistence type="predicted"/>
<comment type="caution">
    <text evidence="3">The sequence shown here is derived from an EMBL/GenBank/DDBJ whole genome shotgun (WGS) entry which is preliminary data.</text>
</comment>
<feature type="transmembrane region" description="Helical" evidence="2">
    <location>
        <begin position="7"/>
        <end position="26"/>
    </location>
</feature>
<keyword evidence="2" id="KW-0812">Transmembrane</keyword>
<gene>
    <name evidence="3" type="ORF">UR67_C0001G0095</name>
</gene>
<feature type="region of interest" description="Disordered" evidence="1">
    <location>
        <begin position="32"/>
        <end position="60"/>
    </location>
</feature>
<feature type="compositionally biased region" description="Basic and acidic residues" evidence="1">
    <location>
        <begin position="33"/>
        <end position="60"/>
    </location>
</feature>
<evidence type="ECO:0000256" key="1">
    <source>
        <dbReference type="SAM" id="MobiDB-lite"/>
    </source>
</evidence>
<keyword evidence="2" id="KW-0472">Membrane</keyword>
<dbReference type="AlphaFoldDB" id="A0A0G0C288"/>
<organism evidence="3 4">
    <name type="scientific">candidate division CPR3 bacterium GW2011_GWF2_35_18</name>
    <dbReference type="NCBI Taxonomy" id="1618350"/>
    <lineage>
        <taxon>Bacteria</taxon>
        <taxon>Bacteria division CPR3</taxon>
    </lineage>
</organism>
<name>A0A0G0C288_UNCC3</name>
<evidence type="ECO:0000313" key="3">
    <source>
        <dbReference type="EMBL" id="KKP70186.1"/>
    </source>
</evidence>
<reference evidence="3 4" key="1">
    <citation type="journal article" date="2015" name="Nature">
        <title>rRNA introns, odd ribosomes, and small enigmatic genomes across a large radiation of phyla.</title>
        <authorList>
            <person name="Brown C.T."/>
            <person name="Hug L.A."/>
            <person name="Thomas B.C."/>
            <person name="Sharon I."/>
            <person name="Castelle C.J."/>
            <person name="Singh A."/>
            <person name="Wilkins M.J."/>
            <person name="Williams K.H."/>
            <person name="Banfield J.F."/>
        </authorList>
    </citation>
    <scope>NUCLEOTIDE SEQUENCE [LARGE SCALE GENOMIC DNA]</scope>
</reference>
<dbReference type="STRING" id="1618350.UR67_C0001G0095"/>
<evidence type="ECO:0000256" key="2">
    <source>
        <dbReference type="SAM" id="Phobius"/>
    </source>
</evidence>
<dbReference type="Proteomes" id="UP000034581">
    <property type="component" value="Unassembled WGS sequence"/>
</dbReference>
<accession>A0A0G0C288</accession>
<keyword evidence="2" id="KW-1133">Transmembrane helix</keyword>
<dbReference type="EMBL" id="LBQB01000001">
    <property type="protein sequence ID" value="KKP70186.1"/>
    <property type="molecule type" value="Genomic_DNA"/>
</dbReference>
<sequence>MKTKTKIILSFLITVVVVIALIPVILPASTKAGGDKVRGEEVNGEAEANRLMEPEKPAGW</sequence>
<protein>
    <submittedName>
        <fullName evidence="3">Uncharacterized protein</fullName>
    </submittedName>
</protein>
<evidence type="ECO:0000313" key="4">
    <source>
        <dbReference type="Proteomes" id="UP000034581"/>
    </source>
</evidence>